<dbReference type="Proteomes" id="UP000093695">
    <property type="component" value="Chromosome"/>
</dbReference>
<organism evidence="2 3">
    <name type="scientific">Amycolatopsis orientalis</name>
    <name type="common">Nocardia orientalis</name>
    <dbReference type="NCBI Taxonomy" id="31958"/>
    <lineage>
        <taxon>Bacteria</taxon>
        <taxon>Bacillati</taxon>
        <taxon>Actinomycetota</taxon>
        <taxon>Actinomycetes</taxon>
        <taxon>Pseudonocardiales</taxon>
        <taxon>Pseudonocardiaceae</taxon>
        <taxon>Amycolatopsis</taxon>
    </lineage>
</organism>
<accession>A0A193C5H0</accession>
<feature type="transmembrane region" description="Helical" evidence="1">
    <location>
        <begin position="398"/>
        <end position="419"/>
    </location>
</feature>
<dbReference type="EMBL" id="CP016174">
    <property type="protein sequence ID" value="ANN19590.1"/>
    <property type="molecule type" value="Genomic_DNA"/>
</dbReference>
<feature type="transmembrane region" description="Helical" evidence="1">
    <location>
        <begin position="369"/>
        <end position="392"/>
    </location>
</feature>
<feature type="transmembrane region" description="Helical" evidence="1">
    <location>
        <begin position="304"/>
        <end position="325"/>
    </location>
</feature>
<dbReference type="eggNOG" id="ENOG5033VVH">
    <property type="taxonomic scope" value="Bacteria"/>
</dbReference>
<evidence type="ECO:0008006" key="4">
    <source>
        <dbReference type="Google" id="ProtNLM"/>
    </source>
</evidence>
<dbReference type="STRING" id="31958.SD37_30910"/>
<keyword evidence="1" id="KW-0472">Membrane</keyword>
<gene>
    <name evidence="2" type="ORF">SD37_30910</name>
</gene>
<name>A0A193C5H0_AMYOR</name>
<keyword evidence="1" id="KW-0812">Transmembrane</keyword>
<sequence>MTGTSLTGGPAAAAIAAPKPAMVLRLLAGRGVFRLAIQAMGVVLVTAWGAHDYGRFATALGLMTWLNFVPSSAEKSALKCLPRLRMTRDAVAALAVRVAFVPVLVVLAAMAVALVFAPESDAALYLTAAGWSISGGLLMTVSGLHRFRGRSTLDALAFTAAALVVGAVTAGTWFVRWSPLTHLGLLLGGILLILGFSAALLPKEWLRPGKVNGHRLLPAFGRTTVLLGMTEVLDVLATSTVFGVLALAGRTVDSGPFYVALLASSAFCSLLFYQLRLHQPAISRRMRGGGAAAGRARAVELLKLVEWGALVFLVAVGIALAIPAARAVLTSEGTTGAYLVLGVFVLAETVLFAVRLYAGFLIENTNSKVLTLTASASIAGLIATPLAAAALVPAMGPVGGFAALVFAIGARATVLRRLLRRHHPEL</sequence>
<feature type="transmembrane region" description="Helical" evidence="1">
    <location>
        <begin position="255"/>
        <end position="275"/>
    </location>
</feature>
<evidence type="ECO:0000256" key="1">
    <source>
        <dbReference type="SAM" id="Phobius"/>
    </source>
</evidence>
<protein>
    <recommendedName>
        <fullName evidence="4">Polysaccharide biosynthesis protein</fullName>
    </recommendedName>
</protein>
<evidence type="ECO:0000313" key="3">
    <source>
        <dbReference type="Proteomes" id="UP000093695"/>
    </source>
</evidence>
<keyword evidence="3" id="KW-1185">Reference proteome</keyword>
<dbReference type="KEGG" id="aori:SD37_30910"/>
<dbReference type="RefSeq" id="WP_044856022.1">
    <property type="nucleotide sequence ID" value="NZ_CP016174.1"/>
</dbReference>
<proteinExistence type="predicted"/>
<feature type="transmembrane region" description="Helical" evidence="1">
    <location>
        <begin position="337"/>
        <end position="357"/>
    </location>
</feature>
<feature type="transmembrane region" description="Helical" evidence="1">
    <location>
        <begin position="153"/>
        <end position="174"/>
    </location>
</feature>
<reference evidence="2 3" key="1">
    <citation type="journal article" date="2015" name="Genome Announc.">
        <title>Draft Genome Sequence of Norvancomycin-Producing Strain Amycolatopsis orientalis CPCC200066.</title>
        <authorList>
            <person name="Lei X."/>
            <person name="Yuan F."/>
            <person name="Shi Y."/>
            <person name="Li X."/>
            <person name="Wang L."/>
            <person name="Hong B."/>
        </authorList>
    </citation>
    <scope>NUCLEOTIDE SEQUENCE [LARGE SCALE GENOMIC DNA]</scope>
    <source>
        <strain evidence="2 3">B-37</strain>
    </source>
</reference>
<evidence type="ECO:0000313" key="2">
    <source>
        <dbReference type="EMBL" id="ANN19590.1"/>
    </source>
</evidence>
<feature type="transmembrane region" description="Helical" evidence="1">
    <location>
        <begin position="94"/>
        <end position="116"/>
    </location>
</feature>
<feature type="transmembrane region" description="Helical" evidence="1">
    <location>
        <begin position="180"/>
        <end position="202"/>
    </location>
</feature>
<feature type="transmembrane region" description="Helical" evidence="1">
    <location>
        <begin position="32"/>
        <end position="50"/>
    </location>
</feature>
<feature type="transmembrane region" description="Helical" evidence="1">
    <location>
        <begin position="223"/>
        <end position="249"/>
    </location>
</feature>
<feature type="transmembrane region" description="Helical" evidence="1">
    <location>
        <begin position="122"/>
        <end position="141"/>
    </location>
</feature>
<dbReference type="AlphaFoldDB" id="A0A193C5H0"/>
<keyword evidence="1" id="KW-1133">Transmembrane helix</keyword>